<dbReference type="EMBL" id="UOEP01000203">
    <property type="protein sequence ID" value="VAW23914.1"/>
    <property type="molecule type" value="Genomic_DNA"/>
</dbReference>
<protein>
    <submittedName>
        <fullName evidence="1">Uncharacterized protein</fullName>
    </submittedName>
</protein>
<evidence type="ECO:0000313" key="1">
    <source>
        <dbReference type="EMBL" id="VAW23914.1"/>
    </source>
</evidence>
<accession>A0A3B0UUW6</accession>
<dbReference type="AlphaFoldDB" id="A0A3B0UUW6"/>
<name>A0A3B0UUW6_9ZZZZ</name>
<gene>
    <name evidence="1" type="ORF">MNBD_BACTEROID01-58</name>
</gene>
<proteinExistence type="predicted"/>
<sequence length="59" mass="6945">MGVQDKINISISKTPLNVKQLLCIFLMVKKGSIQIFGEIFLDQMRKLWRVYLFIKSKEN</sequence>
<reference evidence="1" key="1">
    <citation type="submission" date="2018-06" db="EMBL/GenBank/DDBJ databases">
        <authorList>
            <person name="Zhirakovskaya E."/>
        </authorList>
    </citation>
    <scope>NUCLEOTIDE SEQUENCE</scope>
</reference>
<organism evidence="1">
    <name type="scientific">hydrothermal vent metagenome</name>
    <dbReference type="NCBI Taxonomy" id="652676"/>
    <lineage>
        <taxon>unclassified sequences</taxon>
        <taxon>metagenomes</taxon>
        <taxon>ecological metagenomes</taxon>
    </lineage>
</organism>